<sequence>MKISDKVGKSSRMETVFKPLLLLPDEAKKVHSLRHKIGTDVPMSHLQRFLKLWSFFQEEHGLDFKPIETVALS</sequence>
<evidence type="ECO:0000313" key="1">
    <source>
        <dbReference type="EMBL" id="KAF3526555.1"/>
    </source>
</evidence>
<reference evidence="1" key="1">
    <citation type="submission" date="2019-12" db="EMBL/GenBank/DDBJ databases">
        <title>Genome sequencing and annotation of Brassica cretica.</title>
        <authorList>
            <person name="Studholme D.J."/>
            <person name="Sarris P."/>
        </authorList>
    </citation>
    <scope>NUCLEOTIDE SEQUENCE</scope>
    <source>
        <strain evidence="1">PFS-109/04</strain>
        <tissue evidence="1">Leaf</tissue>
    </source>
</reference>
<name>A0A8S9PWZ8_BRACR</name>
<protein>
    <submittedName>
        <fullName evidence="1">Uncharacterized protein</fullName>
    </submittedName>
</protein>
<dbReference type="EMBL" id="QGKX02001347">
    <property type="protein sequence ID" value="KAF3526555.1"/>
    <property type="molecule type" value="Genomic_DNA"/>
</dbReference>
<evidence type="ECO:0000313" key="2">
    <source>
        <dbReference type="Proteomes" id="UP000712600"/>
    </source>
</evidence>
<organism evidence="1 2">
    <name type="scientific">Brassica cretica</name>
    <name type="common">Mustard</name>
    <dbReference type="NCBI Taxonomy" id="69181"/>
    <lineage>
        <taxon>Eukaryota</taxon>
        <taxon>Viridiplantae</taxon>
        <taxon>Streptophyta</taxon>
        <taxon>Embryophyta</taxon>
        <taxon>Tracheophyta</taxon>
        <taxon>Spermatophyta</taxon>
        <taxon>Magnoliopsida</taxon>
        <taxon>eudicotyledons</taxon>
        <taxon>Gunneridae</taxon>
        <taxon>Pentapetalae</taxon>
        <taxon>rosids</taxon>
        <taxon>malvids</taxon>
        <taxon>Brassicales</taxon>
        <taxon>Brassicaceae</taxon>
        <taxon>Brassiceae</taxon>
        <taxon>Brassica</taxon>
    </lineage>
</organism>
<dbReference type="AlphaFoldDB" id="A0A8S9PWZ8"/>
<accession>A0A8S9PWZ8</accession>
<proteinExistence type="predicted"/>
<gene>
    <name evidence="1" type="ORF">F2Q69_00051340</name>
</gene>
<comment type="caution">
    <text evidence="1">The sequence shown here is derived from an EMBL/GenBank/DDBJ whole genome shotgun (WGS) entry which is preliminary data.</text>
</comment>
<dbReference type="Proteomes" id="UP000712600">
    <property type="component" value="Unassembled WGS sequence"/>
</dbReference>